<dbReference type="EMBL" id="CAJQZP010001060">
    <property type="protein sequence ID" value="CAG5014172.1"/>
    <property type="molecule type" value="Genomic_DNA"/>
</dbReference>
<proteinExistence type="inferred from homology"/>
<evidence type="ECO:0000256" key="4">
    <source>
        <dbReference type="ARBA" id="ARBA00010617"/>
    </source>
</evidence>
<dbReference type="InterPro" id="IPR050196">
    <property type="entry name" value="Cytochrome_P450_Monoox"/>
</dbReference>
<comment type="caution">
    <text evidence="13">The sequence shown here is derived from an EMBL/GenBank/DDBJ whole genome shotgun (WGS) entry which is preliminary data.</text>
</comment>
<keyword evidence="7" id="KW-0256">Endoplasmic reticulum</keyword>
<comment type="similarity">
    <text evidence="4 12">Belongs to the cytochrome P450 family.</text>
</comment>
<keyword evidence="5 12" id="KW-0349">Heme</keyword>
<keyword evidence="10 12" id="KW-0408">Iron</keyword>
<name>A0A8S3XB24_PARAO</name>
<reference evidence="13" key="1">
    <citation type="submission" date="2021-04" db="EMBL/GenBank/DDBJ databases">
        <authorList>
            <person name="Tunstrom K."/>
        </authorList>
    </citation>
    <scope>NUCLEOTIDE SEQUENCE</scope>
</reference>
<evidence type="ECO:0000313" key="14">
    <source>
        <dbReference type="Proteomes" id="UP000691718"/>
    </source>
</evidence>
<gene>
    <name evidence="13" type="ORF">PAPOLLO_LOCUS16097</name>
</gene>
<evidence type="ECO:0000313" key="13">
    <source>
        <dbReference type="EMBL" id="CAG5014172.1"/>
    </source>
</evidence>
<dbReference type="Pfam" id="PF00067">
    <property type="entry name" value="p450"/>
    <property type="match status" value="1"/>
</dbReference>
<dbReference type="PANTHER" id="PTHR24291">
    <property type="entry name" value="CYTOCHROME P450 FAMILY 4"/>
    <property type="match status" value="1"/>
</dbReference>
<comment type="cofactor">
    <cofactor evidence="1">
        <name>heme</name>
        <dbReference type="ChEBI" id="CHEBI:30413"/>
    </cofactor>
</comment>
<dbReference type="Proteomes" id="UP000691718">
    <property type="component" value="Unassembled WGS sequence"/>
</dbReference>
<dbReference type="GO" id="GO:0004497">
    <property type="term" value="F:monooxygenase activity"/>
    <property type="evidence" value="ECO:0007669"/>
    <property type="project" value="UniProtKB-KW"/>
</dbReference>
<keyword evidence="9 12" id="KW-0560">Oxidoreductase</keyword>
<evidence type="ECO:0000256" key="2">
    <source>
        <dbReference type="ARBA" id="ARBA00004174"/>
    </source>
</evidence>
<dbReference type="OrthoDB" id="1372046at2759"/>
<keyword evidence="14" id="KW-1185">Reference proteome</keyword>
<evidence type="ECO:0000256" key="12">
    <source>
        <dbReference type="RuleBase" id="RU000461"/>
    </source>
</evidence>
<evidence type="ECO:0000256" key="11">
    <source>
        <dbReference type="ARBA" id="ARBA00023136"/>
    </source>
</evidence>
<evidence type="ECO:0000256" key="1">
    <source>
        <dbReference type="ARBA" id="ARBA00001971"/>
    </source>
</evidence>
<dbReference type="InterPro" id="IPR001128">
    <property type="entry name" value="Cyt_P450"/>
</dbReference>
<sequence length="486" mass="57579">MLSTILIFLCFSIIFWWKKRKVRHTRQPPVHPGVLPLIGHLHLIMGNYKRMWRVLKKIAHECIELGHATTLHFGSRCYYVITDPDDCLTVANSCLQKDTIYEFSKPLFGEGLITAPVHIWKEHRKLLNPTFNLKFLNGFLYVFNKHGKELVREIEIESKYGPFNPEPYLKQNEMKNIYITALGLDFSKYKVFQEKYENTLESILKIYIERLQKFWLHYEFIWNRSNLKKKHDKYVKTLHDMMHWIIQEKRQINNCYISKDWSFTPFVDIFFDFKRKTSNIFSDTAIRDHMNTLMAAGHDTISVALSYIFLMIGSYQNVQDRIYRELLEVFDNMERDVEKEDLIKLIYLDAVIKETMRIYPIVPMIGRYIDKDIKLKHYTLLAGNSCALMIYGIHRNPIWGSDADQFKPDRWLDSSSLPQNSYRFLPFSLGKRICIGKSYAMMSLKVTLVYILRNYRIAGDHTKLKNKLGILLRPDSGHFISITPRK</sequence>
<keyword evidence="6 12" id="KW-0479">Metal-binding</keyword>
<evidence type="ECO:0000256" key="10">
    <source>
        <dbReference type="ARBA" id="ARBA00023004"/>
    </source>
</evidence>
<dbReference type="PANTHER" id="PTHR24291:SF189">
    <property type="entry name" value="CYTOCHROME P450 4C3-RELATED"/>
    <property type="match status" value="1"/>
</dbReference>
<dbReference type="AlphaFoldDB" id="A0A8S3XB24"/>
<comment type="subcellular location">
    <subcellularLocation>
        <location evidence="3">Endoplasmic reticulum membrane</location>
        <topology evidence="3">Peripheral membrane protein</topology>
    </subcellularLocation>
    <subcellularLocation>
        <location evidence="2">Microsome membrane</location>
        <topology evidence="2">Peripheral membrane protein</topology>
    </subcellularLocation>
</comment>
<dbReference type="GO" id="GO:0005789">
    <property type="term" value="C:endoplasmic reticulum membrane"/>
    <property type="evidence" value="ECO:0007669"/>
    <property type="project" value="UniProtKB-SubCell"/>
</dbReference>
<dbReference type="GO" id="GO:0005506">
    <property type="term" value="F:iron ion binding"/>
    <property type="evidence" value="ECO:0007669"/>
    <property type="project" value="InterPro"/>
</dbReference>
<dbReference type="GO" id="GO:0020037">
    <property type="term" value="F:heme binding"/>
    <property type="evidence" value="ECO:0007669"/>
    <property type="project" value="InterPro"/>
</dbReference>
<protein>
    <submittedName>
        <fullName evidence="13">(apollo) hypothetical protein</fullName>
    </submittedName>
</protein>
<keyword evidence="12" id="KW-0503">Monooxygenase</keyword>
<dbReference type="GO" id="GO:0016705">
    <property type="term" value="F:oxidoreductase activity, acting on paired donors, with incorporation or reduction of molecular oxygen"/>
    <property type="evidence" value="ECO:0007669"/>
    <property type="project" value="InterPro"/>
</dbReference>
<dbReference type="PROSITE" id="PS00086">
    <property type="entry name" value="CYTOCHROME_P450"/>
    <property type="match status" value="1"/>
</dbReference>
<evidence type="ECO:0000256" key="7">
    <source>
        <dbReference type="ARBA" id="ARBA00022824"/>
    </source>
</evidence>
<evidence type="ECO:0000256" key="8">
    <source>
        <dbReference type="ARBA" id="ARBA00022848"/>
    </source>
</evidence>
<evidence type="ECO:0000256" key="5">
    <source>
        <dbReference type="ARBA" id="ARBA00022617"/>
    </source>
</evidence>
<dbReference type="InterPro" id="IPR017972">
    <property type="entry name" value="Cyt_P450_CS"/>
</dbReference>
<evidence type="ECO:0000256" key="3">
    <source>
        <dbReference type="ARBA" id="ARBA00004406"/>
    </source>
</evidence>
<evidence type="ECO:0000256" key="9">
    <source>
        <dbReference type="ARBA" id="ARBA00023002"/>
    </source>
</evidence>
<organism evidence="13 14">
    <name type="scientific">Parnassius apollo</name>
    <name type="common">Apollo butterfly</name>
    <name type="synonym">Papilio apollo</name>
    <dbReference type="NCBI Taxonomy" id="110799"/>
    <lineage>
        <taxon>Eukaryota</taxon>
        <taxon>Metazoa</taxon>
        <taxon>Ecdysozoa</taxon>
        <taxon>Arthropoda</taxon>
        <taxon>Hexapoda</taxon>
        <taxon>Insecta</taxon>
        <taxon>Pterygota</taxon>
        <taxon>Neoptera</taxon>
        <taxon>Endopterygota</taxon>
        <taxon>Lepidoptera</taxon>
        <taxon>Glossata</taxon>
        <taxon>Ditrysia</taxon>
        <taxon>Papilionoidea</taxon>
        <taxon>Papilionidae</taxon>
        <taxon>Parnassiinae</taxon>
        <taxon>Parnassini</taxon>
        <taxon>Parnassius</taxon>
        <taxon>Parnassius</taxon>
    </lineage>
</organism>
<keyword evidence="11" id="KW-0472">Membrane</keyword>
<accession>A0A8S3XB24</accession>
<keyword evidence="8" id="KW-0492">Microsome</keyword>
<evidence type="ECO:0000256" key="6">
    <source>
        <dbReference type="ARBA" id="ARBA00022723"/>
    </source>
</evidence>